<dbReference type="PANTHER" id="PTHR22777:SF27">
    <property type="entry name" value="MAGNESIUM AND COBALT EFFLUX PROTEIN CORC"/>
    <property type="match status" value="1"/>
</dbReference>
<keyword evidence="1" id="KW-0677">Repeat</keyword>
<dbReference type="Proteomes" id="UP000887577">
    <property type="component" value="Unplaced"/>
</dbReference>
<feature type="domain" description="Transporter-associated" evidence="3">
    <location>
        <begin position="41"/>
        <end position="119"/>
    </location>
</feature>
<protein>
    <submittedName>
        <fullName evidence="5">Transporter-associated domain-containing protein</fullName>
    </submittedName>
</protein>
<dbReference type="SMART" id="SM01091">
    <property type="entry name" value="CorC_HlyC"/>
    <property type="match status" value="1"/>
</dbReference>
<proteinExistence type="predicted"/>
<keyword evidence="2" id="KW-0129">CBS domain</keyword>
<reference evidence="5" key="1">
    <citation type="submission" date="2022-11" db="UniProtKB">
        <authorList>
            <consortium name="WormBaseParasite"/>
        </authorList>
    </citation>
    <scope>IDENTIFICATION</scope>
</reference>
<evidence type="ECO:0000313" key="4">
    <source>
        <dbReference type="Proteomes" id="UP000887577"/>
    </source>
</evidence>
<dbReference type="InterPro" id="IPR016169">
    <property type="entry name" value="FAD-bd_PCMH_sub2"/>
</dbReference>
<dbReference type="GO" id="GO:0005886">
    <property type="term" value="C:plasma membrane"/>
    <property type="evidence" value="ECO:0007669"/>
    <property type="project" value="TreeGrafter"/>
</dbReference>
<dbReference type="FunFam" id="3.30.465.10:FF:000003">
    <property type="entry name" value="Magnesium and cobalt efflux protein corC"/>
    <property type="match status" value="1"/>
</dbReference>
<dbReference type="Gene3D" id="3.90.1280.20">
    <property type="match status" value="1"/>
</dbReference>
<accession>A0A914YC77</accession>
<dbReference type="Gene3D" id="3.30.465.10">
    <property type="match status" value="1"/>
</dbReference>
<evidence type="ECO:0000313" key="5">
    <source>
        <dbReference type="WBParaSite" id="PSU_v2.g17035.t1"/>
    </source>
</evidence>
<keyword evidence="4" id="KW-1185">Reference proteome</keyword>
<dbReference type="SUPFAM" id="SSF54631">
    <property type="entry name" value="CBS-domain pair"/>
    <property type="match status" value="1"/>
</dbReference>
<name>A0A914YC77_9BILA</name>
<dbReference type="PANTHER" id="PTHR22777">
    <property type="entry name" value="HEMOLYSIN-RELATED"/>
    <property type="match status" value="1"/>
</dbReference>
<sequence length="128" mass="14366">MAIVIDEFGGVSGLVTIEDILELIVGEIEDEYDEEDDIDFRQLSRHTWTVRALASIEDFNEAFGTHFSDEEVDTIGGLVMQAFGHLPARGETIDIDGYQFKVAMADSRRIIQVHVKIPDDSPQPKLDE</sequence>
<dbReference type="SUPFAM" id="SSF56176">
    <property type="entry name" value="FAD-binding/transporter-associated domain-like"/>
    <property type="match status" value="1"/>
</dbReference>
<dbReference type="InterPro" id="IPR046342">
    <property type="entry name" value="CBS_dom_sf"/>
</dbReference>
<dbReference type="Pfam" id="PF03471">
    <property type="entry name" value="CorC_HlyC"/>
    <property type="match status" value="1"/>
</dbReference>
<evidence type="ECO:0000256" key="1">
    <source>
        <dbReference type="ARBA" id="ARBA00022737"/>
    </source>
</evidence>
<dbReference type="GO" id="GO:0050660">
    <property type="term" value="F:flavin adenine dinucleotide binding"/>
    <property type="evidence" value="ECO:0007669"/>
    <property type="project" value="InterPro"/>
</dbReference>
<evidence type="ECO:0000256" key="2">
    <source>
        <dbReference type="ARBA" id="ARBA00023122"/>
    </source>
</evidence>
<dbReference type="AlphaFoldDB" id="A0A914YC77"/>
<organism evidence="4 5">
    <name type="scientific">Panagrolaimus superbus</name>
    <dbReference type="NCBI Taxonomy" id="310955"/>
    <lineage>
        <taxon>Eukaryota</taxon>
        <taxon>Metazoa</taxon>
        <taxon>Ecdysozoa</taxon>
        <taxon>Nematoda</taxon>
        <taxon>Chromadorea</taxon>
        <taxon>Rhabditida</taxon>
        <taxon>Tylenchina</taxon>
        <taxon>Panagrolaimomorpha</taxon>
        <taxon>Panagrolaimoidea</taxon>
        <taxon>Panagrolaimidae</taxon>
        <taxon>Panagrolaimus</taxon>
    </lineage>
</organism>
<dbReference type="WBParaSite" id="PSU_v2.g17035.t1">
    <property type="protein sequence ID" value="PSU_v2.g17035.t1"/>
    <property type="gene ID" value="PSU_v2.g17035"/>
</dbReference>
<dbReference type="InterPro" id="IPR036318">
    <property type="entry name" value="FAD-bd_PCMH-like_sf"/>
</dbReference>
<dbReference type="InterPro" id="IPR005170">
    <property type="entry name" value="Transptr-assoc_dom"/>
</dbReference>
<evidence type="ECO:0000259" key="3">
    <source>
        <dbReference type="SMART" id="SM01091"/>
    </source>
</evidence>